<feature type="transmembrane region" description="Helical" evidence="8">
    <location>
        <begin position="43"/>
        <end position="63"/>
    </location>
</feature>
<dbReference type="SUPFAM" id="SSF111352">
    <property type="entry name" value="Ammonium transporter"/>
    <property type="match status" value="1"/>
</dbReference>
<accession>A0A1Y1UGR9</accession>
<sequence>MGSFAYGSLSENANGAVQVDPLGTDMVVDYNGEQVALSPGDTAWVLACGALIIFMLPGLGYLYSGLTRRKNALSLIFICWVALAITSVQWWVIGYSLTFSETGGLFLGNGRNVGFRLVLERPIPESNNKIPEIVFAMYQMCFACLVPSVLLGAAAERSRMLPAMVFIVCWTTLVYDPIAHWIWSSNGWAYKWGVYDYAGGGPVEIASGVGGLAYSYFIGKRRGYGTELVVFKPSNVSQVVLGTVLLWVGWLGFNGGSCFAASLKAAYAVFNTNLAGSTGGIVWMIMDFRLERKWSVVGYCTGGIAGLVAITPAAGYVGAPASALIGVVAAAVSNMCTRLKTSMRVDDPMDIFAVHALAGVVGLLMTGLFAQSSVAANDGFSEIAGGWLDHNYIQLAKQLAWCAVTCSWTFVVTYLIMFIINLIPGLQFRSSEEAEIVGQDEVELGEYVADYAYHERDLEGNYFDPSTQPPTRHHSPPTKSPAEPIEDEKASGPRGKSAFSHTSSETRTAVADLDLELAIKRNQSRSQSRGRSRPREVRLSSPVREERSQDGLQMTRVRSGSPGVFDR</sequence>
<evidence type="ECO:0000256" key="2">
    <source>
        <dbReference type="ARBA" id="ARBA00005887"/>
    </source>
</evidence>
<comment type="subcellular location">
    <subcellularLocation>
        <location evidence="8">Cell membrane</location>
        <topology evidence="8">Multi-pass membrane protein</topology>
    </subcellularLocation>
    <subcellularLocation>
        <location evidence="1">Membrane</location>
        <topology evidence="1">Multi-pass membrane protein</topology>
    </subcellularLocation>
</comment>
<feature type="transmembrane region" description="Helical" evidence="8">
    <location>
        <begin position="351"/>
        <end position="370"/>
    </location>
</feature>
<feature type="transmembrane region" description="Helical" evidence="8">
    <location>
        <begin position="133"/>
        <end position="154"/>
    </location>
</feature>
<evidence type="ECO:0000256" key="7">
    <source>
        <dbReference type="ARBA" id="ARBA00023177"/>
    </source>
</evidence>
<dbReference type="GO" id="GO:0008519">
    <property type="term" value="F:ammonium channel activity"/>
    <property type="evidence" value="ECO:0007669"/>
    <property type="project" value="InterPro"/>
</dbReference>
<dbReference type="InterPro" id="IPR001905">
    <property type="entry name" value="Ammonium_transpt"/>
</dbReference>
<protein>
    <recommendedName>
        <fullName evidence="8">Ammonium transporter</fullName>
    </recommendedName>
</protein>
<evidence type="ECO:0000256" key="8">
    <source>
        <dbReference type="RuleBase" id="RU362002"/>
    </source>
</evidence>
<dbReference type="Proteomes" id="UP000193218">
    <property type="component" value="Unassembled WGS sequence"/>
</dbReference>
<dbReference type="EMBL" id="NBSH01000007">
    <property type="protein sequence ID" value="ORX36704.1"/>
    <property type="molecule type" value="Genomic_DNA"/>
</dbReference>
<evidence type="ECO:0000256" key="5">
    <source>
        <dbReference type="ARBA" id="ARBA00022989"/>
    </source>
</evidence>
<feature type="transmembrane region" description="Helical" evidence="8">
    <location>
        <begin position="296"/>
        <end position="315"/>
    </location>
</feature>
<feature type="transmembrane region" description="Helical" evidence="8">
    <location>
        <begin position="229"/>
        <end position="253"/>
    </location>
</feature>
<evidence type="ECO:0000256" key="3">
    <source>
        <dbReference type="ARBA" id="ARBA00022448"/>
    </source>
</evidence>
<proteinExistence type="inferred from homology"/>
<feature type="transmembrane region" description="Helical" evidence="8">
    <location>
        <begin position="75"/>
        <end position="93"/>
    </location>
</feature>
<evidence type="ECO:0000256" key="1">
    <source>
        <dbReference type="ARBA" id="ARBA00004141"/>
    </source>
</evidence>
<dbReference type="GO" id="GO:0005886">
    <property type="term" value="C:plasma membrane"/>
    <property type="evidence" value="ECO:0007669"/>
    <property type="project" value="UniProtKB-SubCell"/>
</dbReference>
<dbReference type="AlphaFoldDB" id="A0A1Y1UGR9"/>
<dbReference type="InterPro" id="IPR018047">
    <property type="entry name" value="Ammonium_transpt_CS"/>
</dbReference>
<dbReference type="PANTHER" id="PTHR43029:SF1">
    <property type="entry name" value="AMMONIUM TRANSPORTER AMTB-LIKE DOMAIN-CONTAINING PROTEIN"/>
    <property type="match status" value="1"/>
</dbReference>
<feature type="transmembrane region" description="Helical" evidence="8">
    <location>
        <begin position="265"/>
        <end position="284"/>
    </location>
</feature>
<dbReference type="NCBIfam" id="TIGR00836">
    <property type="entry name" value="amt"/>
    <property type="match status" value="1"/>
</dbReference>
<comment type="similarity">
    <text evidence="2 8">Belongs to the ammonia transporter channel (TC 1.A.11.2) family.</text>
</comment>
<feature type="domain" description="Ammonium transporter AmtB-like" evidence="10">
    <location>
        <begin position="43"/>
        <end position="446"/>
    </location>
</feature>
<dbReference type="PANTHER" id="PTHR43029">
    <property type="entry name" value="AMMONIUM TRANSPORTER MEP2"/>
    <property type="match status" value="1"/>
</dbReference>
<feature type="compositionally biased region" description="Basic and acidic residues" evidence="9">
    <location>
        <begin position="533"/>
        <end position="549"/>
    </location>
</feature>
<name>A0A1Y1UGR9_9TREE</name>
<evidence type="ECO:0000313" key="12">
    <source>
        <dbReference type="Proteomes" id="UP000193218"/>
    </source>
</evidence>
<keyword evidence="12" id="KW-1185">Reference proteome</keyword>
<comment type="caution">
    <text evidence="11">The sequence shown here is derived from an EMBL/GenBank/DDBJ whole genome shotgun (WGS) entry which is preliminary data.</text>
</comment>
<organism evidence="11 12">
    <name type="scientific">Kockovaella imperatae</name>
    <dbReference type="NCBI Taxonomy" id="4999"/>
    <lineage>
        <taxon>Eukaryota</taxon>
        <taxon>Fungi</taxon>
        <taxon>Dikarya</taxon>
        <taxon>Basidiomycota</taxon>
        <taxon>Agaricomycotina</taxon>
        <taxon>Tremellomycetes</taxon>
        <taxon>Tremellales</taxon>
        <taxon>Cuniculitremaceae</taxon>
        <taxon>Kockovaella</taxon>
    </lineage>
</organism>
<feature type="transmembrane region" description="Helical" evidence="8">
    <location>
        <begin position="161"/>
        <end position="183"/>
    </location>
</feature>
<dbReference type="InterPro" id="IPR024041">
    <property type="entry name" value="NH4_transpt_AmtB-like_dom"/>
</dbReference>
<dbReference type="GeneID" id="33555241"/>
<dbReference type="Gene3D" id="1.10.3430.10">
    <property type="entry name" value="Ammonium transporter AmtB like domains"/>
    <property type="match status" value="1"/>
</dbReference>
<dbReference type="Pfam" id="PF00909">
    <property type="entry name" value="Ammonium_transp"/>
    <property type="match status" value="1"/>
</dbReference>
<evidence type="ECO:0000256" key="9">
    <source>
        <dbReference type="SAM" id="MobiDB-lite"/>
    </source>
</evidence>
<reference evidence="11 12" key="1">
    <citation type="submission" date="2017-03" db="EMBL/GenBank/DDBJ databases">
        <title>Widespread Adenine N6-methylation of Active Genes in Fungi.</title>
        <authorList>
            <consortium name="DOE Joint Genome Institute"/>
            <person name="Mondo S.J."/>
            <person name="Dannebaum R.O."/>
            <person name="Kuo R.C."/>
            <person name="Louie K.B."/>
            <person name="Bewick A.J."/>
            <person name="Labutti K."/>
            <person name="Haridas S."/>
            <person name="Kuo A."/>
            <person name="Salamov A."/>
            <person name="Ahrendt S.R."/>
            <person name="Lau R."/>
            <person name="Bowen B.P."/>
            <person name="Lipzen A."/>
            <person name="Sullivan W."/>
            <person name="Andreopoulos W.B."/>
            <person name="Clum A."/>
            <person name="Lindquist E."/>
            <person name="Daum C."/>
            <person name="Northen T.R."/>
            <person name="Ramamoorthy G."/>
            <person name="Schmitz R.J."/>
            <person name="Gryganskyi A."/>
            <person name="Culley D."/>
            <person name="Magnuson J."/>
            <person name="James T.Y."/>
            <person name="O'Malley M.A."/>
            <person name="Stajich J.E."/>
            <person name="Spatafora J.W."/>
            <person name="Visel A."/>
            <person name="Grigoriev I.V."/>
        </authorList>
    </citation>
    <scope>NUCLEOTIDE SEQUENCE [LARGE SCALE GENOMIC DNA]</scope>
    <source>
        <strain evidence="11 12">NRRL Y-17943</strain>
    </source>
</reference>
<feature type="region of interest" description="Disordered" evidence="9">
    <location>
        <begin position="519"/>
        <end position="567"/>
    </location>
</feature>
<dbReference type="STRING" id="4999.A0A1Y1UGR9"/>
<evidence type="ECO:0000313" key="11">
    <source>
        <dbReference type="EMBL" id="ORX36704.1"/>
    </source>
</evidence>
<dbReference type="OrthoDB" id="534912at2759"/>
<keyword evidence="7 8" id="KW-0924">Ammonia transport</keyword>
<dbReference type="InterPro" id="IPR029020">
    <property type="entry name" value="Ammonium/urea_transptr"/>
</dbReference>
<keyword evidence="6 8" id="KW-0472">Membrane</keyword>
<feature type="region of interest" description="Disordered" evidence="9">
    <location>
        <begin position="459"/>
        <end position="507"/>
    </location>
</feature>
<keyword evidence="5 8" id="KW-1133">Transmembrane helix</keyword>
<gene>
    <name evidence="11" type="ORF">BD324DRAFT_580319</name>
</gene>
<dbReference type="RefSeq" id="XP_021870773.1">
    <property type="nucleotide sequence ID" value="XM_022013433.1"/>
</dbReference>
<dbReference type="FunFam" id="1.10.3430.10:FF:000003">
    <property type="entry name" value="Ammonium transporter"/>
    <property type="match status" value="1"/>
</dbReference>
<dbReference type="PROSITE" id="PS01219">
    <property type="entry name" value="AMMONIUM_TRANSP"/>
    <property type="match status" value="1"/>
</dbReference>
<keyword evidence="3 8" id="KW-0813">Transport</keyword>
<evidence type="ECO:0000259" key="10">
    <source>
        <dbReference type="Pfam" id="PF00909"/>
    </source>
</evidence>
<evidence type="ECO:0000256" key="4">
    <source>
        <dbReference type="ARBA" id="ARBA00022692"/>
    </source>
</evidence>
<evidence type="ECO:0000256" key="6">
    <source>
        <dbReference type="ARBA" id="ARBA00023136"/>
    </source>
</evidence>
<feature type="transmembrane region" description="Helical" evidence="8">
    <location>
        <begin position="195"/>
        <end position="217"/>
    </location>
</feature>
<keyword evidence="4 8" id="KW-0812">Transmembrane</keyword>
<feature type="transmembrane region" description="Helical" evidence="8">
    <location>
        <begin position="398"/>
        <end position="423"/>
    </location>
</feature>
<dbReference type="InParanoid" id="A0A1Y1UGR9"/>